<keyword evidence="2" id="KW-1185">Reference proteome</keyword>
<dbReference type="Proteomes" id="UP000810171">
    <property type="component" value="Unassembled WGS sequence"/>
</dbReference>
<protein>
    <submittedName>
        <fullName evidence="1">TIGR02444 family protein</fullName>
    </submittedName>
</protein>
<dbReference type="InterPro" id="IPR012659">
    <property type="entry name" value="CHP02444"/>
</dbReference>
<dbReference type="Pfam" id="PF09523">
    <property type="entry name" value="DUF2390"/>
    <property type="match status" value="1"/>
</dbReference>
<evidence type="ECO:0000313" key="2">
    <source>
        <dbReference type="Proteomes" id="UP000810171"/>
    </source>
</evidence>
<dbReference type="NCBIfam" id="TIGR02444">
    <property type="entry name" value="TIGR02444 family protein"/>
    <property type="match status" value="1"/>
</dbReference>
<proteinExistence type="predicted"/>
<accession>A0ABS3ZD48</accession>
<name>A0ABS3ZD48_9GAMM</name>
<dbReference type="EMBL" id="JACVEW010000021">
    <property type="protein sequence ID" value="MBP0049625.1"/>
    <property type="molecule type" value="Genomic_DNA"/>
</dbReference>
<gene>
    <name evidence="1" type="ORF">H9C73_12875</name>
</gene>
<dbReference type="RefSeq" id="WP_209288309.1">
    <property type="nucleotide sequence ID" value="NZ_JACVEW010000021.1"/>
</dbReference>
<sequence>MTPENPLWRYALELYAAPDIESVCLQLQAQGAGVNALLLACWAGRQGVRLGTEQWSQLLADPWREQVLSPLRRLRYRVRERREQDPALDASYQALKQAELACEQAELMLLHDRVSKISQPMTGQEPVATLMGDNLAAYCDHEGVAPDAELLDALVRAALHMPETG</sequence>
<evidence type="ECO:0000313" key="1">
    <source>
        <dbReference type="EMBL" id="MBP0049625.1"/>
    </source>
</evidence>
<reference evidence="1 2" key="1">
    <citation type="submission" date="2020-09" db="EMBL/GenBank/DDBJ databases">
        <authorList>
            <person name="Tanuku N.R.S."/>
        </authorList>
    </citation>
    <scope>NUCLEOTIDE SEQUENCE [LARGE SCALE GENOMIC DNA]</scope>
    <source>
        <strain evidence="1 2">AK62</strain>
    </source>
</reference>
<comment type="caution">
    <text evidence="1">The sequence shown here is derived from an EMBL/GenBank/DDBJ whole genome shotgun (WGS) entry which is preliminary data.</text>
</comment>
<organism evidence="1 2">
    <name type="scientific">Marinobacterium alkalitolerans</name>
    <dbReference type="NCBI Taxonomy" id="1542925"/>
    <lineage>
        <taxon>Bacteria</taxon>
        <taxon>Pseudomonadati</taxon>
        <taxon>Pseudomonadota</taxon>
        <taxon>Gammaproteobacteria</taxon>
        <taxon>Oceanospirillales</taxon>
        <taxon>Oceanospirillaceae</taxon>
        <taxon>Marinobacterium</taxon>
    </lineage>
</organism>